<dbReference type="NCBIfam" id="TIGR01470">
    <property type="entry name" value="cysG_Nterm"/>
    <property type="match status" value="1"/>
</dbReference>
<keyword evidence="4" id="KW-0520">NAD</keyword>
<evidence type="ECO:0000313" key="8">
    <source>
        <dbReference type="EMBL" id="ABL87302.1"/>
    </source>
</evidence>
<dbReference type="Pfam" id="PF13241">
    <property type="entry name" value="NAD_binding_7"/>
    <property type="match status" value="1"/>
</dbReference>
<dbReference type="SUPFAM" id="SSF75615">
    <property type="entry name" value="Siroheme synthase middle domains-like"/>
    <property type="match status" value="1"/>
</dbReference>
<gene>
    <name evidence="8" type="ordered locus">Pisl_0119</name>
</gene>
<keyword evidence="5" id="KW-0627">Porphyrin biosynthesis</keyword>
<dbReference type="EMBL" id="CP000504">
    <property type="protein sequence ID" value="ABL87302.1"/>
    <property type="molecule type" value="Genomic_DNA"/>
</dbReference>
<evidence type="ECO:0000256" key="5">
    <source>
        <dbReference type="ARBA" id="ARBA00023244"/>
    </source>
</evidence>
<protein>
    <recommendedName>
        <fullName evidence="2">precorrin-2 dehydrogenase</fullName>
        <ecNumber evidence="2">1.3.1.76</ecNumber>
    </recommendedName>
</protein>
<dbReference type="InterPro" id="IPR006367">
    <property type="entry name" value="Sirohaem_synthase_N"/>
</dbReference>
<evidence type="ECO:0000256" key="1">
    <source>
        <dbReference type="ARBA" id="ARBA00005010"/>
    </source>
</evidence>
<dbReference type="UniPathway" id="UPA00262">
    <property type="reaction ID" value="UER00222"/>
</dbReference>
<keyword evidence="9" id="KW-1185">Reference proteome</keyword>
<feature type="region of interest" description="Disordered" evidence="7">
    <location>
        <begin position="1"/>
        <end position="22"/>
    </location>
</feature>
<dbReference type="PANTHER" id="PTHR35330">
    <property type="entry name" value="SIROHEME BIOSYNTHESIS PROTEIN MET8"/>
    <property type="match status" value="1"/>
</dbReference>
<reference evidence="8" key="1">
    <citation type="submission" date="2006-12" db="EMBL/GenBank/DDBJ databases">
        <title>Complete sequence of Pyrobaculum islandicum DSM 4184.</title>
        <authorList>
            <person name="Copeland A."/>
            <person name="Lucas S."/>
            <person name="Lapidus A."/>
            <person name="Barry K."/>
            <person name="Detter J.C."/>
            <person name="Glavina del Rio T."/>
            <person name="Dalin E."/>
            <person name="Tice H."/>
            <person name="Pitluck S."/>
            <person name="Meincke L."/>
            <person name="Brettin T."/>
            <person name="Bruce D."/>
            <person name="Han C."/>
            <person name="Tapia R."/>
            <person name="Gilna P."/>
            <person name="Schmutz J."/>
            <person name="Larimer F."/>
            <person name="Land M."/>
            <person name="Hauser L."/>
            <person name="Kyrpides N."/>
            <person name="Mikhailova N."/>
            <person name="Cozen A.E."/>
            <person name="Fitz-Gibbon S.T."/>
            <person name="House C.H."/>
            <person name="Saltikov C."/>
            <person name="Lowe T."/>
            <person name="Richardson P."/>
        </authorList>
    </citation>
    <scope>NUCLEOTIDE SEQUENCE [LARGE SCALE GENOMIC DNA]</scope>
    <source>
        <strain evidence="8">DSM 4184</strain>
    </source>
</reference>
<dbReference type="InterPro" id="IPR036291">
    <property type="entry name" value="NAD(P)-bd_dom_sf"/>
</dbReference>
<dbReference type="eggNOG" id="arCOG01044">
    <property type="taxonomic scope" value="Archaea"/>
</dbReference>
<dbReference type="PANTHER" id="PTHR35330:SF1">
    <property type="entry name" value="SIROHEME BIOSYNTHESIS PROTEIN MET8"/>
    <property type="match status" value="1"/>
</dbReference>
<dbReference type="KEGG" id="pis:Pisl_0119"/>
<comment type="pathway">
    <text evidence="1">Porphyrin-containing compound metabolism; siroheme biosynthesis; sirohydrochlorin from precorrin-2: step 1/1.</text>
</comment>
<dbReference type="STRING" id="384616.Pisl_0119"/>
<accession>A1RQS0</accession>
<proteinExistence type="predicted"/>
<evidence type="ECO:0000256" key="6">
    <source>
        <dbReference type="ARBA" id="ARBA00047561"/>
    </source>
</evidence>
<comment type="catalytic activity">
    <reaction evidence="6">
        <text>precorrin-2 + NAD(+) = sirohydrochlorin + NADH + 2 H(+)</text>
        <dbReference type="Rhea" id="RHEA:15613"/>
        <dbReference type="ChEBI" id="CHEBI:15378"/>
        <dbReference type="ChEBI" id="CHEBI:57540"/>
        <dbReference type="ChEBI" id="CHEBI:57945"/>
        <dbReference type="ChEBI" id="CHEBI:58351"/>
        <dbReference type="ChEBI" id="CHEBI:58827"/>
        <dbReference type="EC" id="1.3.1.76"/>
    </reaction>
</comment>
<dbReference type="EC" id="1.3.1.76" evidence="2"/>
<evidence type="ECO:0000256" key="7">
    <source>
        <dbReference type="SAM" id="MobiDB-lite"/>
    </source>
</evidence>
<evidence type="ECO:0000256" key="3">
    <source>
        <dbReference type="ARBA" id="ARBA00023002"/>
    </source>
</evidence>
<dbReference type="GO" id="GO:0004325">
    <property type="term" value="F:ferrochelatase activity"/>
    <property type="evidence" value="ECO:0007669"/>
    <property type="project" value="InterPro"/>
</dbReference>
<dbReference type="SUPFAM" id="SSF51735">
    <property type="entry name" value="NAD(P)-binding Rossmann-fold domains"/>
    <property type="match status" value="1"/>
</dbReference>
<dbReference type="GO" id="GO:0043115">
    <property type="term" value="F:precorrin-2 dehydrogenase activity"/>
    <property type="evidence" value="ECO:0007669"/>
    <property type="project" value="UniProtKB-EC"/>
</dbReference>
<dbReference type="AlphaFoldDB" id="A1RQS0"/>
<evidence type="ECO:0000256" key="2">
    <source>
        <dbReference type="ARBA" id="ARBA00012400"/>
    </source>
</evidence>
<dbReference type="Proteomes" id="UP000002595">
    <property type="component" value="Chromosome"/>
</dbReference>
<keyword evidence="3" id="KW-0560">Oxidoreductase</keyword>
<sequence length="283" mass="31835">MNHTSSPGGGRALRLSQPAPRSSTMRLRAQAPWRLGHHKGVTYFIKLGDVCKGAQRYKNKVDVRDVRIPLWVEASRLKVLILGGGSVGTRRAKYFHTAGAKVRVIARDVTPELKSMGVEIKYADLNVYEPAEDIKWADIVVIAVDDQRLAEKLFRQAEALGKLINDATDATRTHVVVPYEREIAGLRVAVTSEGAAGTPARLSLDIIEGCIKESWIPVFYSVYRELKNEAKTLIKNTKTRLHFYQKLVEDEKFMKYVKEKDEKAAIKRGRELLHSILNEEKAA</sequence>
<name>A1RQS0_PYRIL</name>
<organism evidence="8 9">
    <name type="scientific">Pyrobaculum islandicum (strain DSM 4184 / JCM 9189 / GEO3)</name>
    <dbReference type="NCBI Taxonomy" id="384616"/>
    <lineage>
        <taxon>Archaea</taxon>
        <taxon>Thermoproteota</taxon>
        <taxon>Thermoprotei</taxon>
        <taxon>Thermoproteales</taxon>
        <taxon>Thermoproteaceae</taxon>
        <taxon>Pyrobaculum</taxon>
    </lineage>
</organism>
<dbReference type="InterPro" id="IPR028161">
    <property type="entry name" value="Met8-like"/>
</dbReference>
<dbReference type="HOGENOM" id="CLU_011276_8_2_2"/>
<evidence type="ECO:0000256" key="4">
    <source>
        <dbReference type="ARBA" id="ARBA00023027"/>
    </source>
</evidence>
<dbReference type="Gene3D" id="3.40.50.720">
    <property type="entry name" value="NAD(P)-binding Rossmann-like Domain"/>
    <property type="match status" value="1"/>
</dbReference>
<dbReference type="GO" id="GO:0019354">
    <property type="term" value="P:siroheme biosynthetic process"/>
    <property type="evidence" value="ECO:0007669"/>
    <property type="project" value="UniProtKB-UniPathway"/>
</dbReference>
<evidence type="ECO:0000313" key="9">
    <source>
        <dbReference type="Proteomes" id="UP000002595"/>
    </source>
</evidence>